<protein>
    <recommendedName>
        <fullName evidence="2">Histidine kinase/HSP90-like ATPase domain-containing protein</fullName>
    </recommendedName>
</protein>
<keyword evidence="1" id="KW-0418">Kinase</keyword>
<dbReference type="InterPro" id="IPR050267">
    <property type="entry name" value="Anti-sigma-factor_SerPK"/>
</dbReference>
<dbReference type="PANTHER" id="PTHR35526">
    <property type="entry name" value="ANTI-SIGMA-F FACTOR RSBW-RELATED"/>
    <property type="match status" value="1"/>
</dbReference>
<dbReference type="PANTHER" id="PTHR35526:SF3">
    <property type="entry name" value="ANTI-SIGMA-F FACTOR RSBW"/>
    <property type="match status" value="1"/>
</dbReference>
<evidence type="ECO:0000313" key="3">
    <source>
        <dbReference type="EMBL" id="GAA1177181.1"/>
    </source>
</evidence>
<evidence type="ECO:0000256" key="1">
    <source>
        <dbReference type="ARBA" id="ARBA00022527"/>
    </source>
</evidence>
<organism evidence="3 4">
    <name type="scientific">Streptomyces hebeiensis</name>
    <dbReference type="NCBI Taxonomy" id="229486"/>
    <lineage>
        <taxon>Bacteria</taxon>
        <taxon>Bacillati</taxon>
        <taxon>Actinomycetota</taxon>
        <taxon>Actinomycetes</taxon>
        <taxon>Kitasatosporales</taxon>
        <taxon>Streptomycetaceae</taxon>
        <taxon>Streptomyces</taxon>
    </lineage>
</organism>
<dbReference type="Proteomes" id="UP001501371">
    <property type="component" value="Unassembled WGS sequence"/>
</dbReference>
<dbReference type="Gene3D" id="3.30.565.10">
    <property type="entry name" value="Histidine kinase-like ATPase, C-terminal domain"/>
    <property type="match status" value="1"/>
</dbReference>
<sequence length="232" mass="25217">MGECRFSVPRKEWDLPFLAEAKELAGVRRVVRMHLNVWGLPELVDAAQLCVTELVTNVITHVGAGTPTTLAVSMNETHLRLEVSDPDTRALPTLLAATDEAEGGRGLSLVDATAERWGVILRGDSKVTWCELATELTSHDGHIDRPEVLRSEALLTLYSRRGPLVPCRHDRLSVEVAQEAAIGVVVDLLHWLRAHGCDPDEALDRAQGRFDAELGAGAVPFRAGTAVDLAHS</sequence>
<keyword evidence="1" id="KW-0808">Transferase</keyword>
<gene>
    <name evidence="3" type="ORF">GCM10009654_38090</name>
</gene>
<proteinExistence type="predicted"/>
<dbReference type="InterPro" id="IPR036890">
    <property type="entry name" value="HATPase_C_sf"/>
</dbReference>
<feature type="domain" description="Histidine kinase/HSP90-like ATPase" evidence="2">
    <location>
        <begin position="19"/>
        <end position="115"/>
    </location>
</feature>
<name>A0ABN1UXS3_9ACTN</name>
<keyword evidence="4" id="KW-1185">Reference proteome</keyword>
<dbReference type="InterPro" id="IPR003594">
    <property type="entry name" value="HATPase_dom"/>
</dbReference>
<keyword evidence="1" id="KW-0723">Serine/threonine-protein kinase</keyword>
<dbReference type="Pfam" id="PF13581">
    <property type="entry name" value="HATPase_c_2"/>
    <property type="match status" value="1"/>
</dbReference>
<dbReference type="EMBL" id="BAAAKV010000033">
    <property type="protein sequence ID" value="GAA1177181.1"/>
    <property type="molecule type" value="Genomic_DNA"/>
</dbReference>
<accession>A0ABN1UXS3</accession>
<dbReference type="SUPFAM" id="SSF55874">
    <property type="entry name" value="ATPase domain of HSP90 chaperone/DNA topoisomerase II/histidine kinase"/>
    <property type="match status" value="1"/>
</dbReference>
<comment type="caution">
    <text evidence="3">The sequence shown here is derived from an EMBL/GenBank/DDBJ whole genome shotgun (WGS) entry which is preliminary data.</text>
</comment>
<reference evidence="3 4" key="1">
    <citation type="journal article" date="2019" name="Int. J. Syst. Evol. Microbiol.">
        <title>The Global Catalogue of Microorganisms (GCM) 10K type strain sequencing project: providing services to taxonomists for standard genome sequencing and annotation.</title>
        <authorList>
            <consortium name="The Broad Institute Genomics Platform"/>
            <consortium name="The Broad Institute Genome Sequencing Center for Infectious Disease"/>
            <person name="Wu L."/>
            <person name="Ma J."/>
        </authorList>
    </citation>
    <scope>NUCLEOTIDE SEQUENCE [LARGE SCALE GENOMIC DNA]</scope>
    <source>
        <strain evidence="3 4">JCM 12696</strain>
    </source>
</reference>
<evidence type="ECO:0000259" key="2">
    <source>
        <dbReference type="Pfam" id="PF13581"/>
    </source>
</evidence>
<evidence type="ECO:0000313" key="4">
    <source>
        <dbReference type="Proteomes" id="UP001501371"/>
    </source>
</evidence>
<dbReference type="RefSeq" id="WP_344277865.1">
    <property type="nucleotide sequence ID" value="NZ_BAAAKV010000033.1"/>
</dbReference>
<dbReference type="CDD" id="cd16936">
    <property type="entry name" value="HATPase_RsbW-like"/>
    <property type="match status" value="1"/>
</dbReference>